<accession>A0ABQ8T9R4</accession>
<dbReference type="EMBL" id="JAJSOF020000013">
    <property type="protein sequence ID" value="KAJ4443276.1"/>
    <property type="molecule type" value="Genomic_DNA"/>
</dbReference>
<evidence type="ECO:0000313" key="2">
    <source>
        <dbReference type="Proteomes" id="UP001148838"/>
    </source>
</evidence>
<dbReference type="InterPro" id="IPR036397">
    <property type="entry name" value="RNaseH_sf"/>
</dbReference>
<reference evidence="1 2" key="1">
    <citation type="journal article" date="2022" name="Allergy">
        <title>Genome assembly and annotation of Periplaneta americana reveal a comprehensive cockroach allergen profile.</title>
        <authorList>
            <person name="Wang L."/>
            <person name="Xiong Q."/>
            <person name="Saelim N."/>
            <person name="Wang L."/>
            <person name="Nong W."/>
            <person name="Wan A.T."/>
            <person name="Shi M."/>
            <person name="Liu X."/>
            <person name="Cao Q."/>
            <person name="Hui J.H.L."/>
            <person name="Sookrung N."/>
            <person name="Leung T.F."/>
            <person name="Tungtrongchitr A."/>
            <person name="Tsui S.K.W."/>
        </authorList>
    </citation>
    <scope>NUCLEOTIDE SEQUENCE [LARGE SCALE GENOMIC DNA]</scope>
    <source>
        <strain evidence="1">PWHHKU_190912</strain>
    </source>
</reference>
<name>A0ABQ8T9R4_PERAM</name>
<gene>
    <name evidence="1" type="ORF">ANN_04944</name>
</gene>
<dbReference type="Proteomes" id="UP001148838">
    <property type="component" value="Unassembled WGS sequence"/>
</dbReference>
<organism evidence="1 2">
    <name type="scientific">Periplaneta americana</name>
    <name type="common">American cockroach</name>
    <name type="synonym">Blatta americana</name>
    <dbReference type="NCBI Taxonomy" id="6978"/>
    <lineage>
        <taxon>Eukaryota</taxon>
        <taxon>Metazoa</taxon>
        <taxon>Ecdysozoa</taxon>
        <taxon>Arthropoda</taxon>
        <taxon>Hexapoda</taxon>
        <taxon>Insecta</taxon>
        <taxon>Pterygota</taxon>
        <taxon>Neoptera</taxon>
        <taxon>Polyneoptera</taxon>
        <taxon>Dictyoptera</taxon>
        <taxon>Blattodea</taxon>
        <taxon>Blattoidea</taxon>
        <taxon>Blattidae</taxon>
        <taxon>Blattinae</taxon>
        <taxon>Periplaneta</taxon>
    </lineage>
</organism>
<keyword evidence="2" id="KW-1185">Reference proteome</keyword>
<sequence>MAGLCEGSNESAGSLKAIRYPLECVTIPLATWHSVGQWKLAPFFGGYYAVVCRQYCSPVGQSPDLNPIEHLWDELDLRLRSREMRPTSIVQLNAMLQEEWRFIPVDILQVGSMPDRVAAVIATRGGTTRF</sequence>
<dbReference type="Gene3D" id="3.30.420.10">
    <property type="entry name" value="Ribonuclease H-like superfamily/Ribonuclease H"/>
    <property type="match status" value="1"/>
</dbReference>
<proteinExistence type="predicted"/>
<protein>
    <submittedName>
        <fullName evidence="1">Uncharacterized protein</fullName>
    </submittedName>
</protein>
<comment type="caution">
    <text evidence="1">The sequence shown here is derived from an EMBL/GenBank/DDBJ whole genome shotgun (WGS) entry which is preliminary data.</text>
</comment>
<evidence type="ECO:0000313" key="1">
    <source>
        <dbReference type="EMBL" id="KAJ4443276.1"/>
    </source>
</evidence>